<evidence type="ECO:0000256" key="2">
    <source>
        <dbReference type="SAM" id="Phobius"/>
    </source>
</evidence>
<accession>A0A9X3N4J9</accession>
<dbReference type="EMBL" id="JAPDOD010000080">
    <property type="protein sequence ID" value="MDA0166895.1"/>
    <property type="molecule type" value="Genomic_DNA"/>
</dbReference>
<organism evidence="3 4">
    <name type="scientific">Solirubrobacter ginsenosidimutans</name>
    <dbReference type="NCBI Taxonomy" id="490573"/>
    <lineage>
        <taxon>Bacteria</taxon>
        <taxon>Bacillati</taxon>
        <taxon>Actinomycetota</taxon>
        <taxon>Thermoleophilia</taxon>
        <taxon>Solirubrobacterales</taxon>
        <taxon>Solirubrobacteraceae</taxon>
        <taxon>Solirubrobacter</taxon>
    </lineage>
</organism>
<evidence type="ECO:0000313" key="4">
    <source>
        <dbReference type="Proteomes" id="UP001149140"/>
    </source>
</evidence>
<protein>
    <submittedName>
        <fullName evidence="3">Uncharacterized protein</fullName>
    </submittedName>
</protein>
<name>A0A9X3N4J9_9ACTN</name>
<evidence type="ECO:0000256" key="1">
    <source>
        <dbReference type="SAM" id="MobiDB-lite"/>
    </source>
</evidence>
<keyword evidence="2" id="KW-0472">Membrane</keyword>
<feature type="non-terminal residue" evidence="3">
    <location>
        <position position="106"/>
    </location>
</feature>
<feature type="compositionally biased region" description="Basic residues" evidence="1">
    <location>
        <begin position="58"/>
        <end position="68"/>
    </location>
</feature>
<keyword evidence="2" id="KW-1133">Transmembrane helix</keyword>
<gene>
    <name evidence="3" type="ORF">OM076_41925</name>
</gene>
<keyword evidence="4" id="KW-1185">Reference proteome</keyword>
<keyword evidence="2" id="KW-0812">Transmembrane</keyword>
<evidence type="ECO:0000313" key="3">
    <source>
        <dbReference type="EMBL" id="MDA0166895.1"/>
    </source>
</evidence>
<feature type="region of interest" description="Disordered" evidence="1">
    <location>
        <begin position="58"/>
        <end position="106"/>
    </location>
</feature>
<dbReference type="AlphaFoldDB" id="A0A9X3N4J9"/>
<reference evidence="3" key="1">
    <citation type="submission" date="2022-10" db="EMBL/GenBank/DDBJ databases">
        <title>The WGS of Solirubrobacter ginsenosidimutans DSM 21036.</title>
        <authorList>
            <person name="Jiang Z."/>
        </authorList>
    </citation>
    <scope>NUCLEOTIDE SEQUENCE</scope>
    <source>
        <strain evidence="3">DSM 21036</strain>
    </source>
</reference>
<comment type="caution">
    <text evidence="3">The sequence shown here is derived from an EMBL/GenBank/DDBJ whole genome shotgun (WGS) entry which is preliminary data.</text>
</comment>
<feature type="transmembrane region" description="Helical" evidence="2">
    <location>
        <begin position="35"/>
        <end position="53"/>
    </location>
</feature>
<sequence length="106" mass="11550">MTPVFRTRHETVRFAAGLLCIAFIVIVLIKGLWILALFGVVVLAMQMINLALGPRRRRGLRPRPRRAAVARNEPLAAADAPGPVSGEPHAPPARQTPTRASEAARR</sequence>
<proteinExistence type="predicted"/>
<dbReference type="Proteomes" id="UP001149140">
    <property type="component" value="Unassembled WGS sequence"/>
</dbReference>
<feature type="transmembrane region" description="Helical" evidence="2">
    <location>
        <begin position="12"/>
        <end position="29"/>
    </location>
</feature>